<proteinExistence type="predicted"/>
<dbReference type="CDD" id="cd11614">
    <property type="entry name" value="SAF_CpaB_FlgA_like"/>
    <property type="match status" value="1"/>
</dbReference>
<keyword evidence="3" id="KW-1185">Reference proteome</keyword>
<sequence>MPMDLSAQIDRLRTPGYRRSVLLRRLAAAALVLAAALHVLLSAARADPLTLTFARDVAPGTTLTADDVVLARLPAQAVPRGALSDPALAEGQVLAAAAAEGEVVTSVRLVGPDLAAALTAGAAEGEEFSMVPVPLAEPGIIPMLHHGAVVDVVGQGPRTVASGGRVVTVADEGTALVLLRQPEALAVAAAALSEPLTLVLSKRSTPFSIP</sequence>
<dbReference type="Proteomes" id="UP001218071">
    <property type="component" value="Chromosome"/>
</dbReference>
<evidence type="ECO:0000313" key="3">
    <source>
        <dbReference type="Proteomes" id="UP001218071"/>
    </source>
</evidence>
<name>A0ABY7UI39_9CORY</name>
<dbReference type="InterPro" id="IPR013974">
    <property type="entry name" value="SAF"/>
</dbReference>
<feature type="domain" description="SAF" evidence="1">
    <location>
        <begin position="48"/>
        <end position="110"/>
    </location>
</feature>
<gene>
    <name evidence="2" type="ORF">CJEDD_03665</name>
</gene>
<accession>A0ABY7UI39</accession>
<organism evidence="2 3">
    <name type="scientific">Corynebacterium jeddahense</name>
    <dbReference type="NCBI Taxonomy" id="1414719"/>
    <lineage>
        <taxon>Bacteria</taxon>
        <taxon>Bacillati</taxon>
        <taxon>Actinomycetota</taxon>
        <taxon>Actinomycetes</taxon>
        <taxon>Mycobacteriales</taxon>
        <taxon>Corynebacteriaceae</taxon>
        <taxon>Corynebacterium</taxon>
    </lineage>
</organism>
<dbReference type="Pfam" id="PF08666">
    <property type="entry name" value="SAF"/>
    <property type="match status" value="1"/>
</dbReference>
<evidence type="ECO:0000313" key="2">
    <source>
        <dbReference type="EMBL" id="WCZ38349.1"/>
    </source>
</evidence>
<dbReference type="SMART" id="SM00858">
    <property type="entry name" value="SAF"/>
    <property type="match status" value="1"/>
</dbReference>
<reference evidence="2 3" key="1">
    <citation type="submission" date="2020-10" db="EMBL/GenBank/DDBJ databases">
        <title>Complete genome sequence of Corynebacterium jeddahense DSM 45997, type strain of Corynebacterium jeddahense.</title>
        <authorList>
            <person name="Busche T."/>
            <person name="Kalinowski J."/>
            <person name="Ruckert C."/>
        </authorList>
    </citation>
    <scope>NUCLEOTIDE SEQUENCE [LARGE SCALE GENOMIC DNA]</scope>
    <source>
        <strain evidence="2 3">DSM 45997</strain>
    </source>
</reference>
<protein>
    <submittedName>
        <fullName evidence="2">SAF domain protein</fullName>
    </submittedName>
</protein>
<evidence type="ECO:0000259" key="1">
    <source>
        <dbReference type="SMART" id="SM00858"/>
    </source>
</evidence>
<dbReference type="EMBL" id="CP063194">
    <property type="protein sequence ID" value="WCZ38349.1"/>
    <property type="molecule type" value="Genomic_DNA"/>
</dbReference>